<sequence length="308" mass="33728">MGVIGRCISALLPDFKTEAVSLTGLRSENQDNYLIIAQGSDGQPKARWLRDGSVAEETRASWPARWIRLAVLDGMGGHTHGREIAESAVDALRRLPPCRSAFKQRRAVVDLHRNLLRQFGTGQANSPGTTLVWAEIDRLRRCCHVLNLGDSRAWLGMDDRWHPLTYDHTLAEFGYRDGRIDTSAYAAESKRSDQRLAQALGHGAWGVILDAEGHESFGFAPEIRLDATRDLSRSLQGHADLRTIDLPRGAALILATDGLWSETRCDLPPPTDLMVPGAIGEVARTAIDAGGTDNTTLVIGYFDPEPAS</sequence>
<keyword evidence="2" id="KW-0378">Hydrolase</keyword>
<evidence type="ECO:0000313" key="3">
    <source>
        <dbReference type="Proteomes" id="UP001597337"/>
    </source>
</evidence>
<dbReference type="EC" id="3.1.3.16" evidence="2"/>
<dbReference type="PROSITE" id="PS51746">
    <property type="entry name" value="PPM_2"/>
    <property type="match status" value="1"/>
</dbReference>
<dbReference type="Proteomes" id="UP001597337">
    <property type="component" value="Unassembled WGS sequence"/>
</dbReference>
<dbReference type="InterPro" id="IPR036457">
    <property type="entry name" value="PPM-type-like_dom_sf"/>
</dbReference>
<dbReference type="RefSeq" id="WP_386023165.1">
    <property type="nucleotide sequence ID" value="NZ_JBHUHX010000007.1"/>
</dbReference>
<proteinExistence type="predicted"/>
<evidence type="ECO:0000313" key="2">
    <source>
        <dbReference type="EMBL" id="MFD2110860.1"/>
    </source>
</evidence>
<name>A0ABW4Y5L0_9GAMM</name>
<organism evidence="2 3">
    <name type="scientific">Thiorhodococcus fuscus</name>
    <dbReference type="NCBI Taxonomy" id="527200"/>
    <lineage>
        <taxon>Bacteria</taxon>
        <taxon>Pseudomonadati</taxon>
        <taxon>Pseudomonadota</taxon>
        <taxon>Gammaproteobacteria</taxon>
        <taxon>Chromatiales</taxon>
        <taxon>Chromatiaceae</taxon>
        <taxon>Thiorhodococcus</taxon>
    </lineage>
</organism>
<gene>
    <name evidence="2" type="ORF">ACFSJC_03285</name>
</gene>
<dbReference type="SMART" id="SM00332">
    <property type="entry name" value="PP2Cc"/>
    <property type="match status" value="1"/>
</dbReference>
<dbReference type="EMBL" id="JBHUHX010000007">
    <property type="protein sequence ID" value="MFD2110860.1"/>
    <property type="molecule type" value="Genomic_DNA"/>
</dbReference>
<dbReference type="CDD" id="cd00143">
    <property type="entry name" value="PP2Cc"/>
    <property type="match status" value="1"/>
</dbReference>
<dbReference type="SMART" id="SM00331">
    <property type="entry name" value="PP2C_SIG"/>
    <property type="match status" value="1"/>
</dbReference>
<accession>A0ABW4Y5L0</accession>
<protein>
    <submittedName>
        <fullName evidence="2">PP2C family protein-serine/threonine phosphatase</fullName>
        <ecNumber evidence="2">3.1.3.16</ecNumber>
    </submittedName>
</protein>
<dbReference type="InterPro" id="IPR001932">
    <property type="entry name" value="PPM-type_phosphatase-like_dom"/>
</dbReference>
<dbReference type="SUPFAM" id="SSF81606">
    <property type="entry name" value="PP2C-like"/>
    <property type="match status" value="1"/>
</dbReference>
<reference evidence="3" key="1">
    <citation type="journal article" date="2019" name="Int. J. Syst. Evol. Microbiol.">
        <title>The Global Catalogue of Microorganisms (GCM) 10K type strain sequencing project: providing services to taxonomists for standard genome sequencing and annotation.</title>
        <authorList>
            <consortium name="The Broad Institute Genomics Platform"/>
            <consortium name="The Broad Institute Genome Sequencing Center for Infectious Disease"/>
            <person name="Wu L."/>
            <person name="Ma J."/>
        </authorList>
    </citation>
    <scope>NUCLEOTIDE SEQUENCE [LARGE SCALE GENOMIC DNA]</scope>
    <source>
        <strain evidence="3">KACC 12597</strain>
    </source>
</reference>
<feature type="domain" description="PPM-type phosphatase" evidence="1">
    <location>
        <begin position="16"/>
        <end position="302"/>
    </location>
</feature>
<dbReference type="Pfam" id="PF13672">
    <property type="entry name" value="PP2C_2"/>
    <property type="match status" value="1"/>
</dbReference>
<comment type="caution">
    <text evidence="2">The sequence shown here is derived from an EMBL/GenBank/DDBJ whole genome shotgun (WGS) entry which is preliminary data.</text>
</comment>
<evidence type="ECO:0000259" key="1">
    <source>
        <dbReference type="PROSITE" id="PS51746"/>
    </source>
</evidence>
<dbReference type="GO" id="GO:0004722">
    <property type="term" value="F:protein serine/threonine phosphatase activity"/>
    <property type="evidence" value="ECO:0007669"/>
    <property type="project" value="UniProtKB-EC"/>
</dbReference>
<dbReference type="Gene3D" id="3.60.40.10">
    <property type="entry name" value="PPM-type phosphatase domain"/>
    <property type="match status" value="1"/>
</dbReference>
<keyword evidence="3" id="KW-1185">Reference proteome</keyword>